<sequence length="130" mass="14947">MGIIQADIGKGKTLLMAILARSMPYGIKKVGFVSNVPDCELLSYSDINFQEKVPRKDTFRIPKYFFLDETNYYIDGVNVAANRLYHEGDKSLGSFRFIGDAYWHETKKRYVAILWLTGPTKNKLEKETIN</sequence>
<reference evidence="1" key="1">
    <citation type="submission" date="2021-06" db="EMBL/GenBank/DDBJ databases">
        <authorList>
            <person name="Kallberg Y."/>
            <person name="Tangrot J."/>
            <person name="Rosling A."/>
        </authorList>
    </citation>
    <scope>NUCLEOTIDE SEQUENCE</scope>
    <source>
        <strain evidence="1">MA461A</strain>
    </source>
</reference>
<protein>
    <submittedName>
        <fullName evidence="1">17162_t:CDS:1</fullName>
    </submittedName>
</protein>
<name>A0ACA9NPK0_9GLOM</name>
<organism evidence="1 2">
    <name type="scientific">Racocetra persica</name>
    <dbReference type="NCBI Taxonomy" id="160502"/>
    <lineage>
        <taxon>Eukaryota</taxon>
        <taxon>Fungi</taxon>
        <taxon>Fungi incertae sedis</taxon>
        <taxon>Mucoromycota</taxon>
        <taxon>Glomeromycotina</taxon>
        <taxon>Glomeromycetes</taxon>
        <taxon>Diversisporales</taxon>
        <taxon>Gigasporaceae</taxon>
        <taxon>Racocetra</taxon>
    </lineage>
</organism>
<dbReference type="EMBL" id="CAJVQC010015703">
    <property type="protein sequence ID" value="CAG8669630.1"/>
    <property type="molecule type" value="Genomic_DNA"/>
</dbReference>
<comment type="caution">
    <text evidence="1">The sequence shown here is derived from an EMBL/GenBank/DDBJ whole genome shotgun (WGS) entry which is preliminary data.</text>
</comment>
<evidence type="ECO:0000313" key="2">
    <source>
        <dbReference type="Proteomes" id="UP000789920"/>
    </source>
</evidence>
<accession>A0ACA9NPK0</accession>
<keyword evidence="2" id="KW-1185">Reference proteome</keyword>
<dbReference type="Proteomes" id="UP000789920">
    <property type="component" value="Unassembled WGS sequence"/>
</dbReference>
<evidence type="ECO:0000313" key="1">
    <source>
        <dbReference type="EMBL" id="CAG8669630.1"/>
    </source>
</evidence>
<gene>
    <name evidence="1" type="ORF">RPERSI_LOCUS8618</name>
</gene>
<proteinExistence type="predicted"/>